<evidence type="ECO:0000313" key="2">
    <source>
        <dbReference type="Proteomes" id="UP000069771"/>
    </source>
</evidence>
<dbReference type="InterPro" id="IPR043502">
    <property type="entry name" value="DNA/RNA_pol_sf"/>
</dbReference>
<organism evidence="1 2">
    <name type="scientific">Faecalibaculum rodentium</name>
    <dbReference type="NCBI Taxonomy" id="1702221"/>
    <lineage>
        <taxon>Bacteria</taxon>
        <taxon>Bacillati</taxon>
        <taxon>Bacillota</taxon>
        <taxon>Erysipelotrichia</taxon>
        <taxon>Erysipelotrichales</taxon>
        <taxon>Erysipelotrichaceae</taxon>
        <taxon>Faecalibaculum</taxon>
    </lineage>
</organism>
<protein>
    <submittedName>
        <fullName evidence="1">Uncharacterized protein</fullName>
    </submittedName>
</protein>
<dbReference type="InterPro" id="IPR051083">
    <property type="entry name" value="GrpII_Intron_Splice-Mob/Def"/>
</dbReference>
<sequence length="158" mass="18091">MREQILDRSYKPLPARRTDIPKPDGSMRGLNVPAARDRVVQAGLANYLDYRKDFEMSNSSYGFRKNRRCEQAILKGLEFMNDGYNWIVDIDLRKFGPMSRKRTLILESRQILPILRKISSASSLDSGAHYPLDPFLLPSSKESISDSSWLKAHQSTRG</sequence>
<gene>
    <name evidence="1" type="ORF">AALO17_16440</name>
</gene>
<reference evidence="1 2" key="1">
    <citation type="journal article" date="2016" name="Gut Pathog.">
        <title>Whole genome sequencing of "Faecalibaculum rodentium" ALO17, isolated from C57BL/6J laboratory mouse feces.</title>
        <authorList>
            <person name="Lim S."/>
            <person name="Chang D.H."/>
            <person name="Ahn S."/>
            <person name="Kim B.C."/>
        </authorList>
    </citation>
    <scope>NUCLEOTIDE SEQUENCE [LARGE SCALE GENOMIC DNA]</scope>
    <source>
        <strain evidence="1 2">Alo17</strain>
    </source>
</reference>
<dbReference type="PANTHER" id="PTHR34047">
    <property type="entry name" value="NUCLEAR INTRON MATURASE 1, MITOCHONDRIAL-RELATED"/>
    <property type="match status" value="1"/>
</dbReference>
<dbReference type="AlphaFoldDB" id="A0A140DVV1"/>
<dbReference type="SUPFAM" id="SSF56672">
    <property type="entry name" value="DNA/RNA polymerases"/>
    <property type="match status" value="1"/>
</dbReference>
<keyword evidence="2" id="KW-1185">Reference proteome</keyword>
<dbReference type="KEGG" id="fro:AALO17_16440"/>
<dbReference type="STRING" id="1702221.AALO17_16440"/>
<evidence type="ECO:0000313" key="1">
    <source>
        <dbReference type="EMBL" id="AMK54778.1"/>
    </source>
</evidence>
<name>A0A140DVV1_9FIRM</name>
<dbReference type="EMBL" id="CP011391">
    <property type="protein sequence ID" value="AMK54778.1"/>
    <property type="molecule type" value="Genomic_DNA"/>
</dbReference>
<proteinExistence type="predicted"/>
<accession>A0A140DVV1</accession>
<dbReference type="Proteomes" id="UP000069771">
    <property type="component" value="Chromosome"/>
</dbReference>
<dbReference type="PANTHER" id="PTHR34047:SF8">
    <property type="entry name" value="PROTEIN YKFC"/>
    <property type="match status" value="1"/>
</dbReference>